<evidence type="ECO:0000256" key="6">
    <source>
        <dbReference type="ARBA" id="ARBA00023054"/>
    </source>
</evidence>
<keyword evidence="3 7" id="KW-0813">Transport</keyword>
<dbReference type="PROSITE" id="PS51322">
    <property type="entry name" value="UEV"/>
    <property type="match status" value="1"/>
</dbReference>
<comment type="similarity">
    <text evidence="2">Belongs to the ubiquitin-conjugating enzyme family. UEV subfamily.</text>
</comment>
<dbReference type="InterPro" id="IPR016135">
    <property type="entry name" value="UBQ-conjugating_enzyme/RWD"/>
</dbReference>
<dbReference type="Pfam" id="PF05743">
    <property type="entry name" value="UEV"/>
    <property type="match status" value="1"/>
</dbReference>
<keyword evidence="5 7" id="KW-0653">Protein transport</keyword>
<dbReference type="InterPro" id="IPR017916">
    <property type="entry name" value="SB_dom"/>
</dbReference>
<feature type="region of interest" description="Disordered" evidence="9">
    <location>
        <begin position="143"/>
        <end position="173"/>
    </location>
</feature>
<reference evidence="12" key="1">
    <citation type="submission" date="2017-11" db="EMBL/GenBank/DDBJ databases">
        <title>The sensing device of the deep-sea amphipod.</title>
        <authorList>
            <person name="Kobayashi H."/>
            <person name="Nagahama T."/>
            <person name="Arai W."/>
            <person name="Sasagawa Y."/>
            <person name="Umeda M."/>
            <person name="Hayashi T."/>
            <person name="Nikaido I."/>
            <person name="Watanabe H."/>
            <person name="Oguri K."/>
            <person name="Kitazato H."/>
            <person name="Fujioka K."/>
            <person name="Kido Y."/>
            <person name="Takami H."/>
        </authorList>
    </citation>
    <scope>NUCLEOTIDE SEQUENCE</scope>
    <source>
        <tissue evidence="12">Whole body</tissue>
    </source>
</reference>
<sequence length="360" mass="40793">MPSVEDLLRPLSYKEKPLVQRAVDNCIFQVPSLRAEVSSFVSNTGAQSRLLHLIGTIPISFHGNRYNIPVTIWLDETYPARPPICYVTPTHDMRIKPQHQHVDTQGMIYLSYLHQWNRNGSDLVDLIEVMSSVFGQDPPVFRRAKDGGAKPAPEPVVDPRPVEEHKESIQPGEQPSEEVILAKLREAVVRKLQAALQTRNNRITNQMNQLFDSAARLKDGSAQLSTRMADMEEEKGRLEKFISELNSRNDEVLTWVEQNEQPQNDVDPSAIVKAGDTWSEQLFELVSEDLAIDDTLYELDNAIGNEQIPLNSFINLTRRLARDQFFLRALIRKIFEKLSVPRAVGEVAAVSHPQGPQFAR</sequence>
<dbReference type="InterPro" id="IPR052070">
    <property type="entry name" value="ESCRT-I_UEV_domain"/>
</dbReference>
<evidence type="ECO:0000256" key="5">
    <source>
        <dbReference type="ARBA" id="ARBA00022927"/>
    </source>
</evidence>
<dbReference type="SUPFAM" id="SSF140111">
    <property type="entry name" value="Endosomal sorting complex assembly domain"/>
    <property type="match status" value="1"/>
</dbReference>
<feature type="domain" description="SB" evidence="10">
    <location>
        <begin position="276"/>
        <end position="344"/>
    </location>
</feature>
<evidence type="ECO:0000256" key="4">
    <source>
        <dbReference type="ARBA" id="ARBA00022753"/>
    </source>
</evidence>
<dbReference type="Gene3D" id="6.10.140.820">
    <property type="match status" value="1"/>
</dbReference>
<dbReference type="SUPFAM" id="SSF54495">
    <property type="entry name" value="UBC-like"/>
    <property type="match status" value="1"/>
</dbReference>
<evidence type="ECO:0000256" key="9">
    <source>
        <dbReference type="SAM" id="MobiDB-lite"/>
    </source>
</evidence>
<dbReference type="GO" id="GO:0043130">
    <property type="term" value="F:ubiquitin binding"/>
    <property type="evidence" value="ECO:0007669"/>
    <property type="project" value="TreeGrafter"/>
</dbReference>
<dbReference type="GO" id="GO:0008333">
    <property type="term" value="P:endosome to lysosome transport"/>
    <property type="evidence" value="ECO:0007669"/>
    <property type="project" value="TreeGrafter"/>
</dbReference>
<dbReference type="SMART" id="SM00212">
    <property type="entry name" value="UBCc"/>
    <property type="match status" value="1"/>
</dbReference>
<dbReference type="InterPro" id="IPR037202">
    <property type="entry name" value="ESCRT_assembly_dom"/>
</dbReference>
<organism evidence="12">
    <name type="scientific">Hirondellea gigas</name>
    <dbReference type="NCBI Taxonomy" id="1518452"/>
    <lineage>
        <taxon>Eukaryota</taxon>
        <taxon>Metazoa</taxon>
        <taxon>Ecdysozoa</taxon>
        <taxon>Arthropoda</taxon>
        <taxon>Crustacea</taxon>
        <taxon>Multicrustacea</taxon>
        <taxon>Malacostraca</taxon>
        <taxon>Eumalacostraca</taxon>
        <taxon>Peracarida</taxon>
        <taxon>Amphipoda</taxon>
        <taxon>Amphilochidea</taxon>
        <taxon>Lysianassida</taxon>
        <taxon>Lysianassidira</taxon>
        <taxon>Lysianassoidea</taxon>
        <taxon>Lysianassidae</taxon>
        <taxon>Hirondellea</taxon>
    </lineage>
</organism>
<feature type="coiled-coil region" evidence="8">
    <location>
        <begin position="214"/>
        <end position="248"/>
    </location>
</feature>
<dbReference type="InterPro" id="IPR008883">
    <property type="entry name" value="UEV_N"/>
</dbReference>
<evidence type="ECO:0000256" key="1">
    <source>
        <dbReference type="ARBA" id="ARBA00004177"/>
    </source>
</evidence>
<accession>A0A6A7G8H7</accession>
<name>A0A6A7G8H7_9CRUS</name>
<dbReference type="Gene3D" id="3.10.110.10">
    <property type="entry name" value="Ubiquitin Conjugating Enzyme"/>
    <property type="match status" value="1"/>
</dbReference>
<dbReference type="EMBL" id="IACT01006863">
    <property type="protein sequence ID" value="LAC25985.1"/>
    <property type="molecule type" value="mRNA"/>
</dbReference>
<dbReference type="GO" id="GO:0015031">
    <property type="term" value="P:protein transport"/>
    <property type="evidence" value="ECO:0007669"/>
    <property type="project" value="UniProtKB-UniRule"/>
</dbReference>
<evidence type="ECO:0000256" key="2">
    <source>
        <dbReference type="ARBA" id="ARBA00009594"/>
    </source>
</evidence>
<evidence type="ECO:0000256" key="7">
    <source>
        <dbReference type="PROSITE-ProRule" id="PRU00644"/>
    </source>
</evidence>
<dbReference type="PROSITE" id="PS51312">
    <property type="entry name" value="SB"/>
    <property type="match status" value="1"/>
</dbReference>
<proteinExistence type="evidence at transcript level"/>
<comment type="subcellular location">
    <subcellularLocation>
        <location evidence="1">Endosome</location>
    </subcellularLocation>
</comment>
<feature type="domain" description="UEV" evidence="11">
    <location>
        <begin position="1"/>
        <end position="144"/>
    </location>
</feature>
<dbReference type="Pfam" id="PF09454">
    <property type="entry name" value="Vps23_core"/>
    <property type="match status" value="1"/>
</dbReference>
<evidence type="ECO:0000256" key="3">
    <source>
        <dbReference type="ARBA" id="ARBA00022448"/>
    </source>
</evidence>
<evidence type="ECO:0000256" key="8">
    <source>
        <dbReference type="SAM" id="Coils"/>
    </source>
</evidence>
<dbReference type="PANTHER" id="PTHR23306:SF3">
    <property type="entry name" value="TUMOR SUPPRESSOR PROTEIN 101"/>
    <property type="match status" value="1"/>
</dbReference>
<dbReference type="AlphaFoldDB" id="A0A6A7G8H7"/>
<evidence type="ECO:0000259" key="11">
    <source>
        <dbReference type="PROSITE" id="PS51322"/>
    </source>
</evidence>
<keyword evidence="6 8" id="KW-0175">Coiled coil</keyword>
<evidence type="ECO:0000259" key="10">
    <source>
        <dbReference type="PROSITE" id="PS51312"/>
    </source>
</evidence>
<protein>
    <submittedName>
        <fullName evidence="12">Tumor susceptibility 101</fullName>
    </submittedName>
</protein>
<dbReference type="CDD" id="cd11685">
    <property type="entry name" value="UEV_TSG101-like"/>
    <property type="match status" value="1"/>
</dbReference>
<dbReference type="Gene3D" id="6.10.250.370">
    <property type="match status" value="1"/>
</dbReference>
<dbReference type="PANTHER" id="PTHR23306">
    <property type="entry name" value="TUMOR SUSCEPTIBILITY GENE 101 PROTEIN-RELATED"/>
    <property type="match status" value="1"/>
</dbReference>
<evidence type="ECO:0000313" key="12">
    <source>
        <dbReference type="EMBL" id="LAC25985.1"/>
    </source>
</evidence>
<keyword evidence="4" id="KW-0967">Endosome</keyword>
<dbReference type="GO" id="GO:0000813">
    <property type="term" value="C:ESCRT I complex"/>
    <property type="evidence" value="ECO:0007669"/>
    <property type="project" value="TreeGrafter"/>
</dbReference>